<keyword evidence="1" id="KW-0472">Membrane</keyword>
<dbReference type="EMBL" id="QHKS01000018">
    <property type="protein sequence ID" value="RDK00036.1"/>
    <property type="molecule type" value="Genomic_DNA"/>
</dbReference>
<protein>
    <submittedName>
        <fullName evidence="2">Uncharacterized protein</fullName>
    </submittedName>
</protein>
<feature type="transmembrane region" description="Helical" evidence="1">
    <location>
        <begin position="22"/>
        <end position="45"/>
    </location>
</feature>
<proteinExistence type="predicted"/>
<name>A0A370N356_9BURK</name>
<keyword evidence="3" id="KW-1185">Reference proteome</keyword>
<evidence type="ECO:0000313" key="3">
    <source>
        <dbReference type="Proteomes" id="UP000254875"/>
    </source>
</evidence>
<evidence type="ECO:0000313" key="2">
    <source>
        <dbReference type="EMBL" id="RDK00036.1"/>
    </source>
</evidence>
<keyword evidence="1" id="KW-0812">Transmembrane</keyword>
<evidence type="ECO:0000256" key="1">
    <source>
        <dbReference type="SAM" id="Phobius"/>
    </source>
</evidence>
<organism evidence="2 3">
    <name type="scientific">Paraburkholderia lacunae</name>
    <dbReference type="NCBI Taxonomy" id="2211104"/>
    <lineage>
        <taxon>Bacteria</taxon>
        <taxon>Pseudomonadati</taxon>
        <taxon>Pseudomonadota</taxon>
        <taxon>Betaproteobacteria</taxon>
        <taxon>Burkholderiales</taxon>
        <taxon>Burkholderiaceae</taxon>
        <taxon>Paraburkholderia</taxon>
    </lineage>
</organism>
<reference evidence="3" key="1">
    <citation type="submission" date="2018-05" db="EMBL/GenBank/DDBJ databases">
        <authorList>
            <person name="Feng T."/>
        </authorList>
    </citation>
    <scope>NUCLEOTIDE SEQUENCE [LARGE SCALE GENOMIC DNA]</scope>
    <source>
        <strain evidence="3">S27</strain>
    </source>
</reference>
<dbReference type="Proteomes" id="UP000254875">
    <property type="component" value="Unassembled WGS sequence"/>
</dbReference>
<sequence length="83" mass="8662">MVITSAAAFHERHYRIPAKTRIAAIAAALVVLVFNVVLVAEPAVFLCSSLRTTSSASVEIQVPHSGHLVRLVSGLGVANGEIG</sequence>
<dbReference type="AlphaFoldDB" id="A0A370N356"/>
<comment type="caution">
    <text evidence="2">The sequence shown here is derived from an EMBL/GenBank/DDBJ whole genome shotgun (WGS) entry which is preliminary data.</text>
</comment>
<accession>A0A370N356</accession>
<keyword evidence="1" id="KW-1133">Transmembrane helix</keyword>
<gene>
    <name evidence="2" type="ORF">DLM46_25365</name>
</gene>